<feature type="signal peptide" evidence="2">
    <location>
        <begin position="1"/>
        <end position="29"/>
    </location>
</feature>
<sequence>MKKRQVRKVFAAFIAAAAALTLTATAACADGNTTSDDDSHIQTPDDDNDNTGGSDNDNPGDNTGGGSGGNTPEQSEIFWNKVAAYSTGFSDSEGGVAEIVQYNSDNGKLYLVNGKTQTIDIVTLSEYSEGELQTVLTEDTDRISFNNLVAQNPKSFEENFEVGDITSVAVNTNLDLIAVAVQHSDYSANGAIVVLNYDGTFKAAYPAGVQPDMVTFAGDIALTANEGEPRNGYEGGAVDPMGSVTAVDLSAENPQAVTATFESFDSSRDELVSDGVILKKGSAPSADLEPEYIAASGDYAYVSLQEANSIATLNLKTMQFESINGLGFKDHSVEGNGLDLLDNGEIEIATQDVYGVYMPDGLATYTADGKTYIVSANEGDAREWEEFVGVQDVVLGENDFEALKNSEFDGLEDGQTYILGGRSFSVWDASDMSLVFDSGDMIESFLASDENYSAYFNCSNDDIDLDSRSDRKGPEPEAVNVQTIDGKVYAFVALERQGGAMMFDITDLENVVISSYANSRDYSGEMLGDVAPESIDFIPSSISPIGANLLVVANENSGTVAVYAMESERKIYEMHQTFTPSAVEAADHLLIWSVFGNGGKDDGQTSNDFISIYNPTDSAVDLTGYKVRYSTLRDGGEREWTDIELNGSLAAGGYYIIIGSDTGNENPLISFAEGEYDIKYGFEIDNKQYSIQLVNASGQAVDALGVDEDESDENAELAEGSPIVGINKHTVVVRTDASDTDNNALDFIKVDLEDNPDLADEYKPVK</sequence>
<dbReference type="Pfam" id="PF00932">
    <property type="entry name" value="LTD"/>
    <property type="match status" value="1"/>
</dbReference>
<name>A0A9D1J9H2_9FIRM</name>
<proteinExistence type="predicted"/>
<gene>
    <name evidence="4" type="ORF">IAB94_02905</name>
</gene>
<protein>
    <submittedName>
        <fullName evidence="4">Lamin tail domain-containing protein</fullName>
    </submittedName>
</protein>
<dbReference type="InterPro" id="IPR055188">
    <property type="entry name" value="Choice_anch_I"/>
</dbReference>
<feature type="domain" description="LTD" evidence="3">
    <location>
        <begin position="574"/>
        <end position="708"/>
    </location>
</feature>
<evidence type="ECO:0000259" key="3">
    <source>
        <dbReference type="PROSITE" id="PS51841"/>
    </source>
</evidence>
<reference evidence="4" key="2">
    <citation type="journal article" date="2021" name="PeerJ">
        <title>Extensive microbial diversity within the chicken gut microbiome revealed by metagenomics and culture.</title>
        <authorList>
            <person name="Gilroy R."/>
            <person name="Ravi A."/>
            <person name="Getino M."/>
            <person name="Pursley I."/>
            <person name="Horton D.L."/>
            <person name="Alikhan N.F."/>
            <person name="Baker D."/>
            <person name="Gharbi K."/>
            <person name="Hall N."/>
            <person name="Watson M."/>
            <person name="Adriaenssens E.M."/>
            <person name="Foster-Nyarko E."/>
            <person name="Jarju S."/>
            <person name="Secka A."/>
            <person name="Antonio M."/>
            <person name="Oren A."/>
            <person name="Chaudhuri R.R."/>
            <person name="La Ragione R."/>
            <person name="Hildebrand F."/>
            <person name="Pallen M.J."/>
        </authorList>
    </citation>
    <scope>NUCLEOTIDE SEQUENCE</scope>
    <source>
        <strain evidence="4">ChiW16-3235</strain>
    </source>
</reference>
<feature type="compositionally biased region" description="Low complexity" evidence="1">
    <location>
        <begin position="50"/>
        <end position="61"/>
    </location>
</feature>
<dbReference type="SUPFAM" id="SSF75011">
    <property type="entry name" value="3-carboxy-cis,cis-mucoante lactonizing enzyme"/>
    <property type="match status" value="1"/>
</dbReference>
<dbReference type="AlphaFoldDB" id="A0A9D1J9H2"/>
<feature type="chain" id="PRO_5039007843" evidence="2">
    <location>
        <begin position="30"/>
        <end position="766"/>
    </location>
</feature>
<dbReference type="SUPFAM" id="SSF74853">
    <property type="entry name" value="Lamin A/C globular tail domain"/>
    <property type="match status" value="1"/>
</dbReference>
<dbReference type="Proteomes" id="UP000823913">
    <property type="component" value="Unassembled WGS sequence"/>
</dbReference>
<dbReference type="PROSITE" id="PS51257">
    <property type="entry name" value="PROKAR_LIPOPROTEIN"/>
    <property type="match status" value="1"/>
</dbReference>
<dbReference type="InterPro" id="IPR001322">
    <property type="entry name" value="Lamin_tail_dom"/>
</dbReference>
<dbReference type="EMBL" id="DVHK01000068">
    <property type="protein sequence ID" value="HIR66982.1"/>
    <property type="molecule type" value="Genomic_DNA"/>
</dbReference>
<keyword evidence="2" id="KW-0732">Signal</keyword>
<evidence type="ECO:0000256" key="2">
    <source>
        <dbReference type="SAM" id="SignalP"/>
    </source>
</evidence>
<comment type="caution">
    <text evidence="4">The sequence shown here is derived from an EMBL/GenBank/DDBJ whole genome shotgun (WGS) entry which is preliminary data.</text>
</comment>
<reference evidence="4" key="1">
    <citation type="submission" date="2020-10" db="EMBL/GenBank/DDBJ databases">
        <authorList>
            <person name="Gilroy R."/>
        </authorList>
    </citation>
    <scope>NUCLEOTIDE SEQUENCE</scope>
    <source>
        <strain evidence="4">ChiW16-3235</strain>
    </source>
</reference>
<dbReference type="NCBIfam" id="NF038117">
    <property type="entry name" value="choice_anch_I"/>
    <property type="match status" value="1"/>
</dbReference>
<dbReference type="PANTHER" id="PTHR46928:SF1">
    <property type="entry name" value="MESENCHYME-SPECIFIC CELL SURFACE GLYCOPROTEIN"/>
    <property type="match status" value="1"/>
</dbReference>
<dbReference type="InterPro" id="IPR036415">
    <property type="entry name" value="Lamin_tail_dom_sf"/>
</dbReference>
<dbReference type="PROSITE" id="PS51841">
    <property type="entry name" value="LTD"/>
    <property type="match status" value="1"/>
</dbReference>
<dbReference type="InterPro" id="IPR052956">
    <property type="entry name" value="Mesenchyme-surface_protein"/>
</dbReference>
<organism evidence="4 5">
    <name type="scientific">Candidatus Coproplasma avicola</name>
    <dbReference type="NCBI Taxonomy" id="2840744"/>
    <lineage>
        <taxon>Bacteria</taxon>
        <taxon>Bacillati</taxon>
        <taxon>Bacillota</taxon>
        <taxon>Clostridia</taxon>
        <taxon>Eubacteriales</taxon>
        <taxon>Candidatus Coproplasma</taxon>
    </lineage>
</organism>
<evidence type="ECO:0000256" key="1">
    <source>
        <dbReference type="SAM" id="MobiDB-lite"/>
    </source>
</evidence>
<dbReference type="PANTHER" id="PTHR46928">
    <property type="entry name" value="MESENCHYME-SPECIFIC CELL SURFACE GLYCOPROTEIN"/>
    <property type="match status" value="1"/>
</dbReference>
<accession>A0A9D1J9H2</accession>
<evidence type="ECO:0000313" key="4">
    <source>
        <dbReference type="EMBL" id="HIR66982.1"/>
    </source>
</evidence>
<dbReference type="Pfam" id="PF22494">
    <property type="entry name" value="choice_anch_I"/>
    <property type="match status" value="2"/>
</dbReference>
<feature type="region of interest" description="Disordered" evidence="1">
    <location>
        <begin position="32"/>
        <end position="74"/>
    </location>
</feature>
<evidence type="ECO:0000313" key="5">
    <source>
        <dbReference type="Proteomes" id="UP000823913"/>
    </source>
</evidence>